<proteinExistence type="predicted"/>
<evidence type="ECO:0000313" key="2">
    <source>
        <dbReference type="Proteomes" id="UP001152604"/>
    </source>
</evidence>
<accession>A0ABN8K738</accession>
<protein>
    <submittedName>
        <fullName evidence="1">Uncharacterized protein</fullName>
    </submittedName>
</protein>
<organism evidence="1 2">
    <name type="scientific">Mesorhizobium ventifaucium</name>
    <dbReference type="NCBI Taxonomy" id="666020"/>
    <lineage>
        <taxon>Bacteria</taxon>
        <taxon>Pseudomonadati</taxon>
        <taxon>Pseudomonadota</taxon>
        <taxon>Alphaproteobacteria</taxon>
        <taxon>Hyphomicrobiales</taxon>
        <taxon>Phyllobacteriaceae</taxon>
        <taxon>Mesorhizobium</taxon>
    </lineage>
</organism>
<name>A0ABN8K738_9HYPH</name>
<comment type="caution">
    <text evidence="1">The sequence shown here is derived from an EMBL/GenBank/DDBJ whole genome shotgun (WGS) entry which is preliminary data.</text>
</comment>
<dbReference type="EMBL" id="CAKXZS010000032">
    <property type="protein sequence ID" value="CAH2404892.1"/>
    <property type="molecule type" value="Genomic_DNA"/>
</dbReference>
<gene>
    <name evidence="1" type="ORF">MES4922_380022</name>
</gene>
<evidence type="ECO:0000313" key="1">
    <source>
        <dbReference type="EMBL" id="CAH2404892.1"/>
    </source>
</evidence>
<sequence>MKDLLQAGHRIRLAAGPMRIKYRPTIGPIACDRLSIQEFWSTLKEHLVAAAAQNVACEDLGPTRQGRWCPALA</sequence>
<dbReference type="Proteomes" id="UP001152604">
    <property type="component" value="Unassembled WGS sequence"/>
</dbReference>
<keyword evidence="2" id="KW-1185">Reference proteome</keyword>
<reference evidence="1" key="1">
    <citation type="submission" date="2022-03" db="EMBL/GenBank/DDBJ databases">
        <authorList>
            <person name="Brunel B."/>
        </authorList>
    </citation>
    <scope>NUCLEOTIDE SEQUENCE</scope>
    <source>
        <strain evidence="1">STM4922sample</strain>
    </source>
</reference>